<dbReference type="GO" id="GO:0005737">
    <property type="term" value="C:cytoplasm"/>
    <property type="evidence" value="ECO:0007669"/>
    <property type="project" value="TreeGrafter"/>
</dbReference>
<name>A0A8H5MAB5_9AGAR</name>
<feature type="region of interest" description="Disordered" evidence="7">
    <location>
        <begin position="371"/>
        <end position="410"/>
    </location>
</feature>
<evidence type="ECO:0000256" key="5">
    <source>
        <dbReference type="ARBA" id="ARBA00023136"/>
    </source>
</evidence>
<comment type="caution">
    <text evidence="11">The sequence shown here is derived from an EMBL/GenBank/DDBJ whole genome shotgun (WGS) entry which is preliminary data.</text>
</comment>
<feature type="transmembrane region" description="Helical" evidence="8">
    <location>
        <begin position="36"/>
        <end position="63"/>
    </location>
</feature>
<evidence type="ECO:0000256" key="6">
    <source>
        <dbReference type="PROSITE-ProRule" id="PRU01193"/>
    </source>
</evidence>
<feature type="signal peptide" evidence="9">
    <location>
        <begin position="1"/>
        <end position="15"/>
    </location>
</feature>
<evidence type="ECO:0000313" key="12">
    <source>
        <dbReference type="Proteomes" id="UP000565441"/>
    </source>
</evidence>
<keyword evidence="12" id="KW-1185">Reference proteome</keyword>
<evidence type="ECO:0000313" key="11">
    <source>
        <dbReference type="EMBL" id="KAF5386602.1"/>
    </source>
</evidence>
<evidence type="ECO:0000256" key="8">
    <source>
        <dbReference type="SAM" id="Phobius"/>
    </source>
</evidence>
<evidence type="ECO:0000256" key="4">
    <source>
        <dbReference type="ARBA" id="ARBA00022989"/>
    </source>
</evidence>
<protein>
    <recommendedName>
        <fullName evidence="10">CNNM transmembrane domain-containing protein</fullName>
    </recommendedName>
</protein>
<feature type="transmembrane region" description="Helical" evidence="8">
    <location>
        <begin position="119"/>
        <end position="139"/>
    </location>
</feature>
<dbReference type="Gene3D" id="3.10.580.10">
    <property type="entry name" value="CBS-domain"/>
    <property type="match status" value="1"/>
</dbReference>
<dbReference type="EMBL" id="JAACJP010000002">
    <property type="protein sequence ID" value="KAF5386602.1"/>
    <property type="molecule type" value="Genomic_DNA"/>
</dbReference>
<dbReference type="Proteomes" id="UP000565441">
    <property type="component" value="Unassembled WGS sequence"/>
</dbReference>
<dbReference type="PANTHER" id="PTHR12064">
    <property type="entry name" value="METAL TRANSPORTER CNNM"/>
    <property type="match status" value="1"/>
</dbReference>
<dbReference type="Pfam" id="PF01595">
    <property type="entry name" value="CNNM"/>
    <property type="match status" value="1"/>
</dbReference>
<feature type="transmembrane region" description="Helical" evidence="8">
    <location>
        <begin position="96"/>
        <end position="113"/>
    </location>
</feature>
<dbReference type="InterPro" id="IPR046342">
    <property type="entry name" value="CBS_dom_sf"/>
</dbReference>
<evidence type="ECO:0000256" key="7">
    <source>
        <dbReference type="SAM" id="MobiDB-lite"/>
    </source>
</evidence>
<comment type="subcellular location">
    <subcellularLocation>
        <location evidence="1">Membrane</location>
        <topology evidence="1">Multi-pass membrane protein</topology>
    </subcellularLocation>
</comment>
<dbReference type="OrthoDB" id="5353557at2759"/>
<dbReference type="PROSITE" id="PS51846">
    <property type="entry name" value="CNNM"/>
    <property type="match status" value="1"/>
</dbReference>
<sequence length="410" mass="44683">MRYPVIILLARTVFASPLLAVTKGHRQIPERGSPEYWYKLAISAALVLAGGVFAGLTLGLMGLDELHLRVLSTSSSDLVEKENAKKVLRLMEKGRHWILVVLLLCNVVINESLPIFLDSAIGGGVAAVVIATTAIVIFGEYGDSAGDMSPIAWPMAKLLDWALGGKEHTTYKKAELKSFLQFHRTGQEPLRDDEIAILNGVLELNTKKVETIMTPLRDTVTLGADTILDHTKVDSILLSGYSRFPVHAVGDPTAFVGLLLVKKLLTYDPSKALPVSSFQLSILPEAHPTINCFQALDYFQTGRAHLLLISNTPGRAGGAIGVITLEDIIEEIISEEIVDETDRYEDNQSKKRAKRMTTAAIMRGIVERERRAESVLSQRGEESTPLLSASPRTYDGTNGSTILSESPPAS</sequence>
<evidence type="ECO:0000259" key="10">
    <source>
        <dbReference type="PROSITE" id="PS51846"/>
    </source>
</evidence>
<evidence type="ECO:0000256" key="2">
    <source>
        <dbReference type="ARBA" id="ARBA00022692"/>
    </source>
</evidence>
<keyword evidence="2 6" id="KW-0812">Transmembrane</keyword>
<dbReference type="AlphaFoldDB" id="A0A8H5MAB5"/>
<dbReference type="GO" id="GO:0010960">
    <property type="term" value="P:magnesium ion homeostasis"/>
    <property type="evidence" value="ECO:0007669"/>
    <property type="project" value="InterPro"/>
</dbReference>
<keyword evidence="9" id="KW-0732">Signal</keyword>
<evidence type="ECO:0000256" key="1">
    <source>
        <dbReference type="ARBA" id="ARBA00004141"/>
    </source>
</evidence>
<evidence type="ECO:0000256" key="9">
    <source>
        <dbReference type="SAM" id="SignalP"/>
    </source>
</evidence>
<dbReference type="PANTHER" id="PTHR12064:SF97">
    <property type="entry name" value="METAL TRANSPORTER CNNM-5"/>
    <property type="match status" value="1"/>
</dbReference>
<dbReference type="GO" id="GO:0016020">
    <property type="term" value="C:membrane"/>
    <property type="evidence" value="ECO:0007669"/>
    <property type="project" value="UniProtKB-SubCell"/>
</dbReference>
<evidence type="ECO:0000256" key="3">
    <source>
        <dbReference type="ARBA" id="ARBA00022737"/>
    </source>
</evidence>
<dbReference type="SUPFAM" id="SSF54631">
    <property type="entry name" value="CBS-domain pair"/>
    <property type="match status" value="1"/>
</dbReference>
<reference evidence="11 12" key="1">
    <citation type="journal article" date="2020" name="ISME J.">
        <title>Uncovering the hidden diversity of litter-decomposition mechanisms in mushroom-forming fungi.</title>
        <authorList>
            <person name="Floudas D."/>
            <person name="Bentzer J."/>
            <person name="Ahren D."/>
            <person name="Johansson T."/>
            <person name="Persson P."/>
            <person name="Tunlid A."/>
        </authorList>
    </citation>
    <scope>NUCLEOTIDE SEQUENCE [LARGE SCALE GENOMIC DNA]</scope>
    <source>
        <strain evidence="11 12">CBS 661.87</strain>
    </source>
</reference>
<dbReference type="InterPro" id="IPR045095">
    <property type="entry name" value="ACDP"/>
</dbReference>
<proteinExistence type="predicted"/>
<feature type="chain" id="PRO_5034033647" description="CNNM transmembrane domain-containing protein" evidence="9">
    <location>
        <begin position="16"/>
        <end position="410"/>
    </location>
</feature>
<dbReference type="FunFam" id="3.10.580.10:FF:000006">
    <property type="entry name" value="DUF21 and CBS domain protein"/>
    <property type="match status" value="1"/>
</dbReference>
<gene>
    <name evidence="11" type="ORF">D9615_002018</name>
</gene>
<accession>A0A8H5MAB5</accession>
<keyword evidence="5 6" id="KW-0472">Membrane</keyword>
<feature type="domain" description="CNNM transmembrane" evidence="10">
    <location>
        <begin position="32"/>
        <end position="141"/>
    </location>
</feature>
<dbReference type="InterPro" id="IPR002550">
    <property type="entry name" value="CNNM"/>
</dbReference>
<keyword evidence="4 6" id="KW-1133">Transmembrane helix</keyword>
<feature type="compositionally biased region" description="Polar residues" evidence="7">
    <location>
        <begin position="385"/>
        <end position="404"/>
    </location>
</feature>
<organism evidence="11 12">
    <name type="scientific">Tricholomella constricta</name>
    <dbReference type="NCBI Taxonomy" id="117010"/>
    <lineage>
        <taxon>Eukaryota</taxon>
        <taxon>Fungi</taxon>
        <taxon>Dikarya</taxon>
        <taxon>Basidiomycota</taxon>
        <taxon>Agaricomycotina</taxon>
        <taxon>Agaricomycetes</taxon>
        <taxon>Agaricomycetidae</taxon>
        <taxon>Agaricales</taxon>
        <taxon>Tricholomatineae</taxon>
        <taxon>Lyophyllaceae</taxon>
        <taxon>Tricholomella</taxon>
    </lineage>
</organism>
<dbReference type="GO" id="GO:0030026">
    <property type="term" value="P:intracellular manganese ion homeostasis"/>
    <property type="evidence" value="ECO:0007669"/>
    <property type="project" value="TreeGrafter"/>
</dbReference>
<keyword evidence="3" id="KW-0677">Repeat</keyword>